<evidence type="ECO:0000256" key="2">
    <source>
        <dbReference type="ARBA" id="ARBA00006386"/>
    </source>
</evidence>
<feature type="transmembrane region" description="Helical" evidence="7">
    <location>
        <begin position="332"/>
        <end position="351"/>
    </location>
</feature>
<feature type="transmembrane region" description="Helical" evidence="7">
    <location>
        <begin position="83"/>
        <end position="108"/>
    </location>
</feature>
<accession>A0ABS3W325</accession>
<feature type="transmembrane region" description="Helical" evidence="7">
    <location>
        <begin position="235"/>
        <end position="256"/>
    </location>
</feature>
<keyword evidence="6 7" id="KW-0472">Membrane</keyword>
<dbReference type="PANTHER" id="PTHR43299">
    <property type="entry name" value="UPF0718 PROTEIN YRAQ"/>
    <property type="match status" value="1"/>
</dbReference>
<dbReference type="Pfam" id="PF03773">
    <property type="entry name" value="ArsP_1"/>
    <property type="match status" value="1"/>
</dbReference>
<sequence length="355" mass="37696">MSHANPTLQPSASNRKTWLLVLLFLVLTAAGLAYVKWWPYYGKALTAADKHSIGGSILKGAGADHALSVWQSSLDYAQAYFKAIWKAAVLGMLVGSMVQVLLPANWLLKVLGRASMRSTLIGGVSSLPGMMCTCCAAPIAAGLRKQQVSAGASLAFWLGNPLLNPATLIFMTFVLSWKFTLLRVAFGLLITFGVSYAANRFEAPRAMAARLSERLPAAEAAPRQGSLWVAWFKSLFKMAITLVPVYIVAVLALGVLQSFELPNWLHGGLGAILFFAIAGTLFVIPTAAEIPIIQSFLSLGVSAGPAAVLLVTLPAVSLPSLLLVSRAFPRKVLAFVTLSVVVLGILCGFVGELAL</sequence>
<evidence type="ECO:0000256" key="5">
    <source>
        <dbReference type="ARBA" id="ARBA00022989"/>
    </source>
</evidence>
<keyword evidence="4 7" id="KW-0812">Transmembrane</keyword>
<comment type="similarity">
    <text evidence="2">Belongs to the UPF0718 family.</text>
</comment>
<feature type="transmembrane region" description="Helical" evidence="7">
    <location>
        <begin position="120"/>
        <end position="142"/>
    </location>
</feature>
<feature type="transmembrane region" description="Helical" evidence="7">
    <location>
        <begin position="181"/>
        <end position="198"/>
    </location>
</feature>
<comment type="caution">
    <text evidence="8">The sequence shown here is derived from an EMBL/GenBank/DDBJ whole genome shotgun (WGS) entry which is preliminary data.</text>
</comment>
<evidence type="ECO:0000313" key="8">
    <source>
        <dbReference type="EMBL" id="MBO7742685.1"/>
    </source>
</evidence>
<dbReference type="InterPro" id="IPR005524">
    <property type="entry name" value="DUF318"/>
</dbReference>
<evidence type="ECO:0000256" key="7">
    <source>
        <dbReference type="SAM" id="Phobius"/>
    </source>
</evidence>
<keyword evidence="3" id="KW-1003">Cell membrane</keyword>
<proteinExistence type="inferred from homology"/>
<feature type="transmembrane region" description="Helical" evidence="7">
    <location>
        <begin position="304"/>
        <end position="325"/>
    </location>
</feature>
<feature type="transmembrane region" description="Helical" evidence="7">
    <location>
        <begin position="154"/>
        <end position="174"/>
    </location>
</feature>
<dbReference type="PANTHER" id="PTHR43299:SF1">
    <property type="entry name" value="UPF0718 PROTEIN YRAQ"/>
    <property type="match status" value="1"/>
</dbReference>
<organism evidence="8 9">
    <name type="scientific">Paenibacillus artemisiicola</name>
    <dbReference type="NCBI Taxonomy" id="1172618"/>
    <lineage>
        <taxon>Bacteria</taxon>
        <taxon>Bacillati</taxon>
        <taxon>Bacillota</taxon>
        <taxon>Bacilli</taxon>
        <taxon>Bacillales</taxon>
        <taxon>Paenibacillaceae</taxon>
        <taxon>Paenibacillus</taxon>
    </lineage>
</organism>
<feature type="transmembrane region" description="Helical" evidence="7">
    <location>
        <begin position="263"/>
        <end position="284"/>
    </location>
</feature>
<reference evidence="8 9" key="1">
    <citation type="submission" date="2021-03" db="EMBL/GenBank/DDBJ databases">
        <title>Paenibacillus artemisicola MWE-103 whole genome sequence.</title>
        <authorList>
            <person name="Ham Y.J."/>
        </authorList>
    </citation>
    <scope>NUCLEOTIDE SEQUENCE [LARGE SCALE GENOMIC DNA]</scope>
    <source>
        <strain evidence="8 9">MWE-103</strain>
    </source>
</reference>
<evidence type="ECO:0000256" key="3">
    <source>
        <dbReference type="ARBA" id="ARBA00022475"/>
    </source>
</evidence>
<keyword evidence="9" id="KW-1185">Reference proteome</keyword>
<dbReference type="RefSeq" id="WP_208845663.1">
    <property type="nucleotide sequence ID" value="NZ_JAGGDJ010000001.1"/>
</dbReference>
<evidence type="ECO:0000313" key="9">
    <source>
        <dbReference type="Proteomes" id="UP000670947"/>
    </source>
</evidence>
<keyword evidence="5 7" id="KW-1133">Transmembrane helix</keyword>
<gene>
    <name evidence="8" type="ORF">I8J29_00660</name>
</gene>
<comment type="subcellular location">
    <subcellularLocation>
        <location evidence="1">Cell membrane</location>
        <topology evidence="1">Multi-pass membrane protein</topology>
    </subcellularLocation>
</comment>
<name>A0ABS3W325_9BACL</name>
<evidence type="ECO:0000256" key="1">
    <source>
        <dbReference type="ARBA" id="ARBA00004651"/>
    </source>
</evidence>
<protein>
    <submittedName>
        <fullName evidence="8">Permease</fullName>
    </submittedName>
</protein>
<dbReference type="EMBL" id="JAGGDJ010000001">
    <property type="protein sequence ID" value="MBO7742685.1"/>
    <property type="molecule type" value="Genomic_DNA"/>
</dbReference>
<evidence type="ECO:0000256" key="6">
    <source>
        <dbReference type="ARBA" id="ARBA00023136"/>
    </source>
</evidence>
<evidence type="ECO:0000256" key="4">
    <source>
        <dbReference type="ARBA" id="ARBA00022692"/>
    </source>
</evidence>
<dbReference type="Proteomes" id="UP000670947">
    <property type="component" value="Unassembled WGS sequence"/>
</dbReference>